<name>A0A175RS80_9HYPH</name>
<dbReference type="CDD" id="cd00082">
    <property type="entry name" value="HisKA"/>
    <property type="match status" value="1"/>
</dbReference>
<proteinExistence type="predicted"/>
<dbReference type="InterPro" id="IPR036097">
    <property type="entry name" value="HisK_dim/P_sf"/>
</dbReference>
<feature type="domain" description="PAC" evidence="9">
    <location>
        <begin position="101"/>
        <end position="153"/>
    </location>
</feature>
<dbReference type="PROSITE" id="PS50109">
    <property type="entry name" value="HIS_KIN"/>
    <property type="match status" value="1"/>
</dbReference>
<evidence type="ECO:0000259" key="9">
    <source>
        <dbReference type="PROSITE" id="PS50113"/>
    </source>
</evidence>
<feature type="domain" description="Response regulatory" evidence="7">
    <location>
        <begin position="565"/>
        <end position="681"/>
    </location>
</feature>
<dbReference type="Pfam" id="PF08447">
    <property type="entry name" value="PAS_3"/>
    <property type="match status" value="1"/>
</dbReference>
<evidence type="ECO:0000259" key="6">
    <source>
        <dbReference type="PROSITE" id="PS50109"/>
    </source>
</evidence>
<dbReference type="Pfam" id="PF00072">
    <property type="entry name" value="Response_reg"/>
    <property type="match status" value="1"/>
</dbReference>
<feature type="compositionally biased region" description="Basic and acidic residues" evidence="5">
    <location>
        <begin position="221"/>
        <end position="238"/>
    </location>
</feature>
<dbReference type="InterPro" id="IPR003594">
    <property type="entry name" value="HATPase_dom"/>
</dbReference>
<dbReference type="Gene3D" id="3.30.450.20">
    <property type="entry name" value="PAS domain"/>
    <property type="match status" value="2"/>
</dbReference>
<feature type="compositionally biased region" description="Basic and acidic residues" evidence="5">
    <location>
        <begin position="1"/>
        <end position="15"/>
    </location>
</feature>
<evidence type="ECO:0000256" key="2">
    <source>
        <dbReference type="ARBA" id="ARBA00012438"/>
    </source>
</evidence>
<dbReference type="InterPro" id="IPR003661">
    <property type="entry name" value="HisK_dim/P_dom"/>
</dbReference>
<dbReference type="NCBIfam" id="TIGR00229">
    <property type="entry name" value="sensory_box"/>
    <property type="match status" value="1"/>
</dbReference>
<dbReference type="PROSITE" id="PS50112">
    <property type="entry name" value="PAS"/>
    <property type="match status" value="1"/>
</dbReference>
<keyword evidence="3 4" id="KW-0597">Phosphoprotein</keyword>
<dbReference type="PRINTS" id="PR00344">
    <property type="entry name" value="BCTRLSENSOR"/>
</dbReference>
<feature type="region of interest" description="Disordered" evidence="5">
    <location>
        <begin position="220"/>
        <end position="242"/>
    </location>
</feature>
<feature type="domain" description="Histidine kinase" evidence="6">
    <location>
        <begin position="318"/>
        <end position="542"/>
    </location>
</feature>
<sequence length="684" mass="75030">MSVLDGDARDRRRLDTNPGETEDAERVQLALAAGAIIGTWFWDLPSDRFTIDEQFAQAFGIDPSRGRQGLSLQQVIETVHPEDKPGVIVAIEDVIARGGAYAHQYRVRRMDGRYYWIEANGRVDRAPDGTPLRFPGVLLDIEGRRALEAERDRATALLRSFIEAVPGVVYAKDRDGRILMANRGTTELIGKAPDAYLGRNEFEYFDDQAMAARLRATDQGVMERGEREETEEEIRRPDGTPSVWLSTKAPLRDEMGAVVGLVSTALDITERKAVERQNQALNELLETRMADAIAERERAEDALRQSHKMEAVGQLTGGLAHDFNNLLAGITGSLEMLQTRVAQGRLNDLERYITGAQGAAKRAAALTHRLLAFSRRQTLDPKPTDVNRLVSDMEELIRRTVGPHIRVATEAQADLWPTFVDSNQLENALLNLCINARDAMPDGGQITIETDNCHMDERAARERDLEPGEYVSLCVSDTGTGMTADVIERAFDPFFTTKPIGVGTGLGLSMIYGFARQSGGQVRIDSVPGQGTRVCIHLPRHDADAAQPEANVQLEATGRAEAGTTVLVIDDEPIVRMLVVDVLEDLGYTTIEAGDGPQGMKVIASDARIDLLITDVGLPNGMNGRQVADAARALRPQLKVLFVTGYAESAVLSHGHLEPGMQVVTKPFDIAVLTNRIERMIADG</sequence>
<feature type="modified residue" description="4-aspartylphosphate" evidence="4">
    <location>
        <position position="615"/>
    </location>
</feature>
<dbReference type="InterPro" id="IPR013655">
    <property type="entry name" value="PAS_fold_3"/>
</dbReference>
<dbReference type="CDD" id="cd00130">
    <property type="entry name" value="PAS"/>
    <property type="match status" value="2"/>
</dbReference>
<dbReference type="STRING" id="401562.NS365_09765"/>
<evidence type="ECO:0000313" key="13">
    <source>
        <dbReference type="Proteomes" id="UP000078529"/>
    </source>
</evidence>
<organism evidence="11 13">
    <name type="scientific">Aureimonas ureilytica</name>
    <dbReference type="NCBI Taxonomy" id="401562"/>
    <lineage>
        <taxon>Bacteria</taxon>
        <taxon>Pseudomonadati</taxon>
        <taxon>Pseudomonadota</taxon>
        <taxon>Alphaproteobacteria</taxon>
        <taxon>Hyphomicrobiales</taxon>
        <taxon>Aurantimonadaceae</taxon>
        <taxon>Aureimonas</taxon>
    </lineage>
</organism>
<evidence type="ECO:0000256" key="5">
    <source>
        <dbReference type="SAM" id="MobiDB-lite"/>
    </source>
</evidence>
<evidence type="ECO:0000256" key="4">
    <source>
        <dbReference type="PROSITE-ProRule" id="PRU00169"/>
    </source>
</evidence>
<dbReference type="SUPFAM" id="SSF52172">
    <property type="entry name" value="CheY-like"/>
    <property type="match status" value="1"/>
</dbReference>
<dbReference type="Pfam" id="PF00512">
    <property type="entry name" value="HisKA"/>
    <property type="match status" value="1"/>
</dbReference>
<evidence type="ECO:0000259" key="8">
    <source>
        <dbReference type="PROSITE" id="PS50112"/>
    </source>
</evidence>
<dbReference type="EMBL" id="LDQA01000022">
    <property type="protein sequence ID" value="KTR05682.1"/>
    <property type="molecule type" value="Genomic_DNA"/>
</dbReference>
<dbReference type="PANTHER" id="PTHR43065:SF42">
    <property type="entry name" value="TWO-COMPONENT SENSOR PPRA"/>
    <property type="match status" value="1"/>
</dbReference>
<gene>
    <name evidence="10" type="ORF">NS226_00750</name>
    <name evidence="11" type="ORF">NS365_09765</name>
</gene>
<dbReference type="PROSITE" id="PS50113">
    <property type="entry name" value="PAC"/>
    <property type="match status" value="2"/>
</dbReference>
<dbReference type="SUPFAM" id="SSF55874">
    <property type="entry name" value="ATPase domain of HSP90 chaperone/DNA topoisomerase II/histidine kinase"/>
    <property type="match status" value="1"/>
</dbReference>
<dbReference type="PANTHER" id="PTHR43065">
    <property type="entry name" value="SENSOR HISTIDINE KINASE"/>
    <property type="match status" value="1"/>
</dbReference>
<dbReference type="OrthoDB" id="7967436at2"/>
<dbReference type="RefSeq" id="WP_058600100.1">
    <property type="nucleotide sequence ID" value="NZ_LDPZ01000002.1"/>
</dbReference>
<evidence type="ECO:0000256" key="1">
    <source>
        <dbReference type="ARBA" id="ARBA00000085"/>
    </source>
</evidence>
<dbReference type="AlphaFoldDB" id="A0A175RS80"/>
<evidence type="ECO:0000259" key="7">
    <source>
        <dbReference type="PROSITE" id="PS50110"/>
    </source>
</evidence>
<dbReference type="PATRIC" id="fig|401562.3.peg.1384"/>
<comment type="caution">
    <text evidence="11">The sequence shown here is derived from an EMBL/GenBank/DDBJ whole genome shotgun (WGS) entry which is preliminary data.</text>
</comment>
<dbReference type="InterPro" id="IPR000700">
    <property type="entry name" value="PAS-assoc_C"/>
</dbReference>
<dbReference type="InterPro" id="IPR004358">
    <property type="entry name" value="Sig_transdc_His_kin-like_C"/>
</dbReference>
<dbReference type="SUPFAM" id="SSF55785">
    <property type="entry name" value="PYP-like sensor domain (PAS domain)"/>
    <property type="match status" value="2"/>
</dbReference>
<dbReference type="Proteomes" id="UP000078272">
    <property type="component" value="Unassembled WGS sequence"/>
</dbReference>
<dbReference type="InterPro" id="IPR011006">
    <property type="entry name" value="CheY-like_superfamily"/>
</dbReference>
<keyword evidence="11" id="KW-0808">Transferase</keyword>
<dbReference type="SUPFAM" id="SSF47384">
    <property type="entry name" value="Homodimeric domain of signal transducing histidine kinase"/>
    <property type="match status" value="1"/>
</dbReference>
<dbReference type="PROSITE" id="PS50110">
    <property type="entry name" value="RESPONSE_REGULATORY"/>
    <property type="match status" value="1"/>
</dbReference>
<dbReference type="EMBL" id="LDPZ01000002">
    <property type="protein sequence ID" value="KTQ98574.1"/>
    <property type="molecule type" value="Genomic_DNA"/>
</dbReference>
<dbReference type="InterPro" id="IPR036890">
    <property type="entry name" value="HATPase_C_sf"/>
</dbReference>
<keyword evidence="11" id="KW-0418">Kinase</keyword>
<evidence type="ECO:0000256" key="3">
    <source>
        <dbReference type="ARBA" id="ARBA00022553"/>
    </source>
</evidence>
<dbReference type="SMART" id="SM00091">
    <property type="entry name" value="PAS"/>
    <property type="match status" value="2"/>
</dbReference>
<dbReference type="EC" id="2.7.13.3" evidence="2"/>
<feature type="domain" description="PAS" evidence="8">
    <location>
        <begin position="154"/>
        <end position="225"/>
    </location>
</feature>
<dbReference type="Gene3D" id="3.40.50.2300">
    <property type="match status" value="1"/>
</dbReference>
<dbReference type="InterPro" id="IPR001610">
    <property type="entry name" value="PAC"/>
</dbReference>
<dbReference type="CDD" id="cd18161">
    <property type="entry name" value="REC_hyHK_blue-like"/>
    <property type="match status" value="1"/>
</dbReference>
<feature type="region of interest" description="Disordered" evidence="5">
    <location>
        <begin position="1"/>
        <end position="23"/>
    </location>
</feature>
<comment type="catalytic activity">
    <reaction evidence="1">
        <text>ATP + protein L-histidine = ADP + protein N-phospho-L-histidine.</text>
        <dbReference type="EC" id="2.7.13.3"/>
    </reaction>
</comment>
<evidence type="ECO:0000313" key="10">
    <source>
        <dbReference type="EMBL" id="KTQ98574.1"/>
    </source>
</evidence>
<accession>A0A175RS80</accession>
<dbReference type="Pfam" id="PF02518">
    <property type="entry name" value="HATPase_c"/>
    <property type="match status" value="1"/>
</dbReference>
<reference evidence="12 13" key="1">
    <citation type="journal article" date="2016" name="Front. Microbiol.">
        <title>Genomic Resource of Rice Seed Associated Bacteria.</title>
        <authorList>
            <person name="Midha S."/>
            <person name="Bansal K."/>
            <person name="Sharma S."/>
            <person name="Kumar N."/>
            <person name="Patil P.P."/>
            <person name="Chaudhry V."/>
            <person name="Patil P.B."/>
        </authorList>
    </citation>
    <scope>NUCLEOTIDE SEQUENCE [LARGE SCALE GENOMIC DNA]</scope>
    <source>
        <strain evidence="10 12">NS226</strain>
        <strain evidence="11 13">NS365</strain>
    </source>
</reference>
<keyword evidence="13" id="KW-1185">Reference proteome</keyword>
<protein>
    <recommendedName>
        <fullName evidence="2">histidine kinase</fullName>
        <ecNumber evidence="2">2.7.13.3</ecNumber>
    </recommendedName>
</protein>
<dbReference type="InterPro" id="IPR035965">
    <property type="entry name" value="PAS-like_dom_sf"/>
</dbReference>
<dbReference type="InterPro" id="IPR000014">
    <property type="entry name" value="PAS"/>
</dbReference>
<evidence type="ECO:0000313" key="12">
    <source>
        <dbReference type="Proteomes" id="UP000078272"/>
    </source>
</evidence>
<dbReference type="InterPro" id="IPR005467">
    <property type="entry name" value="His_kinase_dom"/>
</dbReference>
<dbReference type="CDD" id="cd16919">
    <property type="entry name" value="HATPase_CckA-like"/>
    <property type="match status" value="1"/>
</dbReference>
<dbReference type="InterPro" id="IPR013656">
    <property type="entry name" value="PAS_4"/>
</dbReference>
<evidence type="ECO:0000313" key="11">
    <source>
        <dbReference type="EMBL" id="KTR05682.1"/>
    </source>
</evidence>
<dbReference type="SMART" id="SM00387">
    <property type="entry name" value="HATPase_c"/>
    <property type="match status" value="1"/>
</dbReference>
<dbReference type="Gene3D" id="3.30.565.10">
    <property type="entry name" value="Histidine kinase-like ATPase, C-terminal domain"/>
    <property type="match status" value="1"/>
</dbReference>
<feature type="domain" description="PAC" evidence="9">
    <location>
        <begin position="228"/>
        <end position="280"/>
    </location>
</feature>
<dbReference type="GO" id="GO:0000155">
    <property type="term" value="F:phosphorelay sensor kinase activity"/>
    <property type="evidence" value="ECO:0007669"/>
    <property type="project" value="InterPro"/>
</dbReference>
<dbReference type="InterPro" id="IPR001789">
    <property type="entry name" value="Sig_transdc_resp-reg_receiver"/>
</dbReference>
<dbReference type="Gene3D" id="1.10.287.130">
    <property type="match status" value="1"/>
</dbReference>
<dbReference type="SMART" id="SM00448">
    <property type="entry name" value="REC"/>
    <property type="match status" value="1"/>
</dbReference>
<dbReference type="Pfam" id="PF08448">
    <property type="entry name" value="PAS_4"/>
    <property type="match status" value="1"/>
</dbReference>
<dbReference type="SMART" id="SM00086">
    <property type="entry name" value="PAC"/>
    <property type="match status" value="2"/>
</dbReference>
<dbReference type="SMART" id="SM00388">
    <property type="entry name" value="HisKA"/>
    <property type="match status" value="1"/>
</dbReference>
<dbReference type="Proteomes" id="UP000078529">
    <property type="component" value="Unassembled WGS sequence"/>
</dbReference>